<evidence type="ECO:0000256" key="4">
    <source>
        <dbReference type="ARBA" id="ARBA00023315"/>
    </source>
</evidence>
<dbReference type="InterPro" id="IPR000794">
    <property type="entry name" value="Beta-ketoacyl_synthase"/>
</dbReference>
<dbReference type="GO" id="GO:0006633">
    <property type="term" value="P:fatty acid biosynthetic process"/>
    <property type="evidence" value="ECO:0007669"/>
    <property type="project" value="TreeGrafter"/>
</dbReference>
<evidence type="ECO:0000313" key="8">
    <source>
        <dbReference type="Proteomes" id="UP000247569"/>
    </source>
</evidence>
<comment type="caution">
    <text evidence="7">The sequence shown here is derived from an EMBL/GenBank/DDBJ whole genome shotgun (WGS) entry which is preliminary data.</text>
</comment>
<dbReference type="InterPro" id="IPR014030">
    <property type="entry name" value="Ketoacyl_synth_N"/>
</dbReference>
<dbReference type="RefSeq" id="WP_110293355.1">
    <property type="nucleotide sequence ID" value="NZ_QJKF01000001.1"/>
</dbReference>
<comment type="similarity">
    <text evidence="2 5">Belongs to the thiolase-like superfamily. Beta-ketoacyl-ACP synthases family.</text>
</comment>
<dbReference type="PANTHER" id="PTHR11712">
    <property type="entry name" value="POLYKETIDE SYNTHASE-RELATED"/>
    <property type="match status" value="1"/>
</dbReference>
<evidence type="ECO:0000259" key="6">
    <source>
        <dbReference type="PROSITE" id="PS52004"/>
    </source>
</evidence>
<dbReference type="Pfam" id="PF02801">
    <property type="entry name" value="Ketoacyl-synt_C"/>
    <property type="match status" value="1"/>
</dbReference>
<keyword evidence="4" id="KW-0012">Acyltransferase</keyword>
<dbReference type="EMBL" id="QJKF01000001">
    <property type="protein sequence ID" value="PXX71552.1"/>
    <property type="molecule type" value="Genomic_DNA"/>
</dbReference>
<accession>A0A318KH13</accession>
<protein>
    <submittedName>
        <fullName evidence="7">3-oxoacyl-[acyl-carrier-protein] synthase II/minimal PKS chain-length factor (CLF/KS beta)</fullName>
    </submittedName>
</protein>
<evidence type="ECO:0000256" key="2">
    <source>
        <dbReference type="ARBA" id="ARBA00008467"/>
    </source>
</evidence>
<keyword evidence="3 5" id="KW-0808">Transferase</keyword>
<feature type="domain" description="Ketosynthase family 3 (KS3)" evidence="6">
    <location>
        <begin position="4"/>
        <end position="402"/>
    </location>
</feature>
<dbReference type="UniPathway" id="UPA00915"/>
<dbReference type="SUPFAM" id="SSF53901">
    <property type="entry name" value="Thiolase-like"/>
    <property type="match status" value="2"/>
</dbReference>
<evidence type="ECO:0000256" key="3">
    <source>
        <dbReference type="ARBA" id="ARBA00022679"/>
    </source>
</evidence>
<dbReference type="GO" id="GO:0004315">
    <property type="term" value="F:3-oxoacyl-[acyl-carrier-protein] synthase activity"/>
    <property type="evidence" value="ECO:0007669"/>
    <property type="project" value="TreeGrafter"/>
</dbReference>
<evidence type="ECO:0000256" key="1">
    <source>
        <dbReference type="ARBA" id="ARBA00004796"/>
    </source>
</evidence>
<dbReference type="Gene3D" id="3.40.47.10">
    <property type="match status" value="2"/>
</dbReference>
<dbReference type="Pfam" id="PF00109">
    <property type="entry name" value="ketoacyl-synt"/>
    <property type="match status" value="1"/>
</dbReference>
<evidence type="ECO:0000313" key="7">
    <source>
        <dbReference type="EMBL" id="PXX71552.1"/>
    </source>
</evidence>
<dbReference type="InterPro" id="IPR014031">
    <property type="entry name" value="Ketoacyl_synth_C"/>
</dbReference>
<dbReference type="SMART" id="SM00825">
    <property type="entry name" value="PKS_KS"/>
    <property type="match status" value="1"/>
</dbReference>
<gene>
    <name evidence="7" type="ORF">DFR70_101986</name>
</gene>
<proteinExistence type="inferred from homology"/>
<sequence>MSGRRRVVVTGFGAVNAAGSNVADFEQNLRKSASCLTRITAFDAEDFPVRVAGQVTDLRAADHVPRRFLAKTDRFTHLSFVSTDEALADAGLDLAGEDRSRVGVWFGNNTGGWDLCERGFLEYYRDGADVVNPWQATAWFLAAPQGFTTIRYGITGMSKSFSGDRTSGASAIYYGARSIGWGRTDVVLAGGCEAPVTPLSIACHGSNGELSTVADPETAYRPFDHSASGLVLGEGGVTLVLEEAERARARGAASRLDVLGGAHGTAPDRDARAFARVIERALDDAGCRITDIDLVLAEGVARRAGDRFELDALASVAGAHRVAVAAPKSIYGHLFGAGFGTDVLAGAVAVRESFVPPTVGFERGYLPGGLRVHRHATEQTIRTFLVVSHSRYGSCLAMIFRAPE</sequence>
<dbReference type="InterPro" id="IPR020841">
    <property type="entry name" value="PKS_Beta-ketoAc_synthase_dom"/>
</dbReference>
<dbReference type="OrthoDB" id="416758at2"/>
<evidence type="ECO:0000256" key="5">
    <source>
        <dbReference type="RuleBase" id="RU003694"/>
    </source>
</evidence>
<keyword evidence="8" id="KW-1185">Reference proteome</keyword>
<dbReference type="PANTHER" id="PTHR11712:SF322">
    <property type="entry name" value="POLYKETIDE BETA-KETOACYL SYNTHASE 2-RELATED"/>
    <property type="match status" value="1"/>
</dbReference>
<comment type="pathway">
    <text evidence="1">Lipid metabolism; mycolic acid biosynthesis.</text>
</comment>
<dbReference type="PROSITE" id="PS52004">
    <property type="entry name" value="KS3_2"/>
    <property type="match status" value="1"/>
</dbReference>
<name>A0A318KH13_9NOCA</name>
<reference evidence="7 8" key="1">
    <citation type="submission" date="2018-05" db="EMBL/GenBank/DDBJ databases">
        <title>Genomic Encyclopedia of Type Strains, Phase IV (KMG-IV): sequencing the most valuable type-strain genomes for metagenomic binning, comparative biology and taxonomic classification.</title>
        <authorList>
            <person name="Goeker M."/>
        </authorList>
    </citation>
    <scope>NUCLEOTIDE SEQUENCE [LARGE SCALE GENOMIC DNA]</scope>
    <source>
        <strain evidence="7 8">DSM 44704</strain>
    </source>
</reference>
<dbReference type="Proteomes" id="UP000247569">
    <property type="component" value="Unassembled WGS sequence"/>
</dbReference>
<dbReference type="AlphaFoldDB" id="A0A318KH13"/>
<dbReference type="InterPro" id="IPR016039">
    <property type="entry name" value="Thiolase-like"/>
</dbReference>
<organism evidence="7 8">
    <name type="scientific">Nocardia tenerifensis</name>
    <dbReference type="NCBI Taxonomy" id="228006"/>
    <lineage>
        <taxon>Bacteria</taxon>
        <taxon>Bacillati</taxon>
        <taxon>Actinomycetota</taxon>
        <taxon>Actinomycetes</taxon>
        <taxon>Mycobacteriales</taxon>
        <taxon>Nocardiaceae</taxon>
        <taxon>Nocardia</taxon>
    </lineage>
</organism>